<evidence type="ECO:0000256" key="1">
    <source>
        <dbReference type="ARBA" id="ARBA00012513"/>
    </source>
</evidence>
<keyword evidence="12" id="KW-1185">Reference proteome</keyword>
<keyword evidence="9" id="KW-0472">Membrane</keyword>
<organism evidence="11 12">
    <name type="scientific">Actinoplanes lutulentus</name>
    <dbReference type="NCBI Taxonomy" id="1287878"/>
    <lineage>
        <taxon>Bacteria</taxon>
        <taxon>Bacillati</taxon>
        <taxon>Actinomycetota</taxon>
        <taxon>Actinomycetes</taxon>
        <taxon>Micromonosporales</taxon>
        <taxon>Micromonosporaceae</taxon>
        <taxon>Actinoplanes</taxon>
    </lineage>
</organism>
<dbReference type="InterPro" id="IPR008271">
    <property type="entry name" value="Ser/Thr_kinase_AS"/>
</dbReference>
<comment type="caution">
    <text evidence="11">The sequence shown here is derived from an EMBL/GenBank/DDBJ whole genome shotgun (WGS) entry which is preliminary data.</text>
</comment>
<feature type="region of interest" description="Disordered" evidence="8">
    <location>
        <begin position="299"/>
        <end position="320"/>
    </location>
</feature>
<sequence>MTGVDMVDERYRLLELIGSGGMSRVWRAHDELLQRTVAVKEITVPAGTIREARAAARLDHPGVVKVFDVIQRGEQSWIVMEFIDGRSLQQAAPLPIREVARIGLQVMAALRAAHSAGVLHRDVKPDNVLLADDGRVVLGDFGLATIGREGGPDPRLGSPNFIAPERLSDQEVGVPADLWSFGATLYAAVEGRTPFARGDTEAQLWAVLSAPPHPPRLAGELSGLLLELLDKDPGRRPAAVEVEQRLRAVVSSGSYRGRAQVSAPSVEIPQRRRPRLSMIITGVLLALAIGGAAAASAVNRADPPATVGDSPPATRLSAVPMPSPPGLCGPDPEKVTAATARIPAGLPDGWIWFRDPAGFALALPAGWTRVAAGNNVCFTDPEGRRAFTVNVAAVVTREPLAYWQSREKAEALPGYTRISMGVLLLKRGGADWEYTWRPDSDTVRHERRVLVAVTGDTSYLLRWTVTDKDWPTSVRLQRRLVDLFSSSF</sequence>
<dbReference type="Gene3D" id="3.40.1000.10">
    <property type="entry name" value="Mog1/PsbP, alpha/beta/alpha sandwich"/>
    <property type="match status" value="1"/>
</dbReference>
<dbReference type="OrthoDB" id="9762169at2"/>
<feature type="binding site" evidence="7">
    <location>
        <position position="40"/>
    </location>
    <ligand>
        <name>ATP</name>
        <dbReference type="ChEBI" id="CHEBI:30616"/>
    </ligand>
</feature>
<dbReference type="GO" id="GO:0004674">
    <property type="term" value="F:protein serine/threonine kinase activity"/>
    <property type="evidence" value="ECO:0007669"/>
    <property type="project" value="UniProtKB-KW"/>
</dbReference>
<evidence type="ECO:0000256" key="2">
    <source>
        <dbReference type="ARBA" id="ARBA00022527"/>
    </source>
</evidence>
<name>A0A327YYK4_9ACTN</name>
<dbReference type="EC" id="2.7.11.1" evidence="1"/>
<accession>A0A327YYK4</accession>
<keyword evidence="9" id="KW-0812">Transmembrane</keyword>
<dbReference type="Proteomes" id="UP000249341">
    <property type="component" value="Unassembled WGS sequence"/>
</dbReference>
<keyword evidence="5 11" id="KW-0418">Kinase</keyword>
<dbReference type="InterPro" id="IPR011009">
    <property type="entry name" value="Kinase-like_dom_sf"/>
</dbReference>
<evidence type="ECO:0000313" key="11">
    <source>
        <dbReference type="EMBL" id="RAK25973.1"/>
    </source>
</evidence>
<dbReference type="AlphaFoldDB" id="A0A327YYK4"/>
<dbReference type="PROSITE" id="PS00108">
    <property type="entry name" value="PROTEIN_KINASE_ST"/>
    <property type="match status" value="1"/>
</dbReference>
<keyword evidence="4 7" id="KW-0547">Nucleotide-binding</keyword>
<proteinExistence type="predicted"/>
<dbReference type="RefSeq" id="WP_111654824.1">
    <property type="nucleotide sequence ID" value="NZ_JACHWI010000002.1"/>
</dbReference>
<dbReference type="Gene3D" id="3.30.200.20">
    <property type="entry name" value="Phosphorylase Kinase, domain 1"/>
    <property type="match status" value="1"/>
</dbReference>
<dbReference type="EMBL" id="QLMJ01000029">
    <property type="protein sequence ID" value="RAK25973.1"/>
    <property type="molecule type" value="Genomic_DNA"/>
</dbReference>
<keyword evidence="2 11" id="KW-0723">Serine/threonine-protein kinase</keyword>
<evidence type="ECO:0000256" key="6">
    <source>
        <dbReference type="ARBA" id="ARBA00022840"/>
    </source>
</evidence>
<dbReference type="Gene3D" id="1.10.510.10">
    <property type="entry name" value="Transferase(Phosphotransferase) domain 1"/>
    <property type="match status" value="1"/>
</dbReference>
<protein>
    <recommendedName>
        <fullName evidence="1">non-specific serine/threonine protein kinase</fullName>
        <ecNumber evidence="1">2.7.11.1</ecNumber>
    </recommendedName>
</protein>
<dbReference type="InterPro" id="IPR017441">
    <property type="entry name" value="Protein_kinase_ATP_BS"/>
</dbReference>
<reference evidence="11 12" key="1">
    <citation type="submission" date="2018-06" db="EMBL/GenBank/DDBJ databases">
        <title>Genomic Encyclopedia of Type Strains, Phase III (KMG-III): the genomes of soil and plant-associated and newly described type strains.</title>
        <authorList>
            <person name="Whitman W."/>
        </authorList>
    </citation>
    <scope>NUCLEOTIDE SEQUENCE [LARGE SCALE GENOMIC DNA]</scope>
    <source>
        <strain evidence="11 12">CGMCC 4.7090</strain>
    </source>
</reference>
<dbReference type="PROSITE" id="PS00107">
    <property type="entry name" value="PROTEIN_KINASE_ATP"/>
    <property type="match status" value="1"/>
</dbReference>
<keyword evidence="6 7" id="KW-0067">ATP-binding</keyword>
<dbReference type="InterPro" id="IPR000719">
    <property type="entry name" value="Prot_kinase_dom"/>
</dbReference>
<evidence type="ECO:0000256" key="7">
    <source>
        <dbReference type="PROSITE-ProRule" id="PRU10141"/>
    </source>
</evidence>
<evidence type="ECO:0000256" key="4">
    <source>
        <dbReference type="ARBA" id="ARBA00022741"/>
    </source>
</evidence>
<keyword evidence="3" id="KW-0808">Transferase</keyword>
<evidence type="ECO:0000313" key="12">
    <source>
        <dbReference type="Proteomes" id="UP000249341"/>
    </source>
</evidence>
<feature type="domain" description="Protein kinase" evidence="10">
    <location>
        <begin position="11"/>
        <end position="250"/>
    </location>
</feature>
<dbReference type="CDD" id="cd14014">
    <property type="entry name" value="STKc_PknB_like"/>
    <property type="match status" value="1"/>
</dbReference>
<keyword evidence="9" id="KW-1133">Transmembrane helix</keyword>
<evidence type="ECO:0000259" key="10">
    <source>
        <dbReference type="PROSITE" id="PS50011"/>
    </source>
</evidence>
<evidence type="ECO:0000256" key="3">
    <source>
        <dbReference type="ARBA" id="ARBA00022679"/>
    </source>
</evidence>
<dbReference type="PANTHER" id="PTHR43289:SF6">
    <property type="entry name" value="SERINE_THREONINE-PROTEIN KINASE NEKL-3"/>
    <property type="match status" value="1"/>
</dbReference>
<dbReference type="GO" id="GO:0005524">
    <property type="term" value="F:ATP binding"/>
    <property type="evidence" value="ECO:0007669"/>
    <property type="project" value="UniProtKB-UniRule"/>
</dbReference>
<gene>
    <name evidence="11" type="ORF">B0I29_1297</name>
</gene>
<dbReference type="PANTHER" id="PTHR43289">
    <property type="entry name" value="MITOGEN-ACTIVATED PROTEIN KINASE KINASE KINASE 20-RELATED"/>
    <property type="match status" value="1"/>
</dbReference>
<evidence type="ECO:0000256" key="8">
    <source>
        <dbReference type="SAM" id="MobiDB-lite"/>
    </source>
</evidence>
<dbReference type="SUPFAM" id="SSF56112">
    <property type="entry name" value="Protein kinase-like (PK-like)"/>
    <property type="match status" value="1"/>
</dbReference>
<dbReference type="Pfam" id="PF00069">
    <property type="entry name" value="Pkinase"/>
    <property type="match status" value="1"/>
</dbReference>
<evidence type="ECO:0000256" key="9">
    <source>
        <dbReference type="SAM" id="Phobius"/>
    </source>
</evidence>
<feature type="transmembrane region" description="Helical" evidence="9">
    <location>
        <begin position="276"/>
        <end position="298"/>
    </location>
</feature>
<evidence type="ECO:0000256" key="5">
    <source>
        <dbReference type="ARBA" id="ARBA00022777"/>
    </source>
</evidence>
<dbReference type="SMART" id="SM00220">
    <property type="entry name" value="S_TKc"/>
    <property type="match status" value="1"/>
</dbReference>
<dbReference type="PROSITE" id="PS50011">
    <property type="entry name" value="PROTEIN_KINASE_DOM"/>
    <property type="match status" value="1"/>
</dbReference>